<evidence type="ECO:0000313" key="3">
    <source>
        <dbReference type="WBParaSite" id="HPBE_0001805301-mRNA-1"/>
    </source>
</evidence>
<reference evidence="1 2" key="1">
    <citation type="submission" date="2018-11" db="EMBL/GenBank/DDBJ databases">
        <authorList>
            <consortium name="Pathogen Informatics"/>
        </authorList>
    </citation>
    <scope>NUCLEOTIDE SEQUENCE [LARGE SCALE GENOMIC DNA]</scope>
</reference>
<reference evidence="3" key="2">
    <citation type="submission" date="2019-09" db="UniProtKB">
        <authorList>
            <consortium name="WormBaseParasite"/>
        </authorList>
    </citation>
    <scope>IDENTIFICATION</scope>
</reference>
<dbReference type="WBParaSite" id="HPBE_0001805301-mRNA-1">
    <property type="protein sequence ID" value="HPBE_0001805301-mRNA-1"/>
    <property type="gene ID" value="HPBE_0001805301"/>
</dbReference>
<accession>A0A183G880</accession>
<dbReference type="AlphaFoldDB" id="A0A183G880"/>
<proteinExistence type="predicted"/>
<dbReference type="PANTHER" id="PTHR46238">
    <property type="entry name" value="REVERSE TRANSCRIPTASE DOMAIN-CONTAINING PROTEIN"/>
    <property type="match status" value="1"/>
</dbReference>
<name>A0A183G880_HELPZ</name>
<evidence type="ECO:0000313" key="2">
    <source>
        <dbReference type="Proteomes" id="UP000050761"/>
    </source>
</evidence>
<organism evidence="2 3">
    <name type="scientific">Heligmosomoides polygyrus</name>
    <name type="common">Parasitic roundworm</name>
    <dbReference type="NCBI Taxonomy" id="6339"/>
    <lineage>
        <taxon>Eukaryota</taxon>
        <taxon>Metazoa</taxon>
        <taxon>Ecdysozoa</taxon>
        <taxon>Nematoda</taxon>
        <taxon>Chromadorea</taxon>
        <taxon>Rhabditida</taxon>
        <taxon>Rhabditina</taxon>
        <taxon>Rhabditomorpha</taxon>
        <taxon>Strongyloidea</taxon>
        <taxon>Heligmosomidae</taxon>
        <taxon>Heligmosomoides</taxon>
    </lineage>
</organism>
<dbReference type="OrthoDB" id="5849210at2759"/>
<dbReference type="Proteomes" id="UP000050761">
    <property type="component" value="Unassembled WGS sequence"/>
</dbReference>
<evidence type="ECO:0000313" key="1">
    <source>
        <dbReference type="EMBL" id="VDP10543.1"/>
    </source>
</evidence>
<gene>
    <name evidence="1" type="ORF">HPBE_LOCUS18052</name>
</gene>
<accession>A0A3P8ENB7</accession>
<dbReference type="EMBL" id="UZAH01030431">
    <property type="protein sequence ID" value="VDP10543.1"/>
    <property type="molecule type" value="Genomic_DNA"/>
</dbReference>
<sequence length="164" mass="18814">MLTCEDNVELQRQVQAWCDRLERFGLKLNVKKTEYKTTGEDESSSIKANGIELPRTSVFKYLESAIASDGGLLVKANPRVSAAWSRWRSLMGVLCDKKIPERLKSNRAVVRSVAIYGAECWPVTKEIERRLSVMETKMLRWTAGITRLDRVRNDSIRQRLVSPR</sequence>
<keyword evidence="2" id="KW-1185">Reference proteome</keyword>
<protein>
    <submittedName>
        <fullName evidence="3">Reverse transcriptase domain-containing protein</fullName>
    </submittedName>
</protein>
<dbReference type="PANTHER" id="PTHR46238:SF8">
    <property type="entry name" value="ENDONUCLEASE_EXONUCLEASE_PHOSPHATASE DOMAIN-CONTAINING PROTEIN"/>
    <property type="match status" value="1"/>
</dbReference>